<feature type="domain" description="Spore protein YkvP/CgeB glycosyl transferase-like" evidence="1">
    <location>
        <begin position="30"/>
        <end position="167"/>
    </location>
</feature>
<evidence type="ECO:0000259" key="1">
    <source>
        <dbReference type="Pfam" id="PF13524"/>
    </source>
</evidence>
<organism evidence="2">
    <name type="scientific">marine sediment metagenome</name>
    <dbReference type="NCBI Taxonomy" id="412755"/>
    <lineage>
        <taxon>unclassified sequences</taxon>
        <taxon>metagenomes</taxon>
        <taxon>ecological metagenomes</taxon>
    </lineage>
</organism>
<dbReference type="InterPro" id="IPR055259">
    <property type="entry name" value="YkvP/CgeB_Glyco_trans-like"/>
</dbReference>
<dbReference type="AlphaFoldDB" id="X1IL01"/>
<evidence type="ECO:0000313" key="2">
    <source>
        <dbReference type="EMBL" id="GAH58233.1"/>
    </source>
</evidence>
<dbReference type="Gene3D" id="3.40.50.2000">
    <property type="entry name" value="Glycogen Phosphorylase B"/>
    <property type="match status" value="1"/>
</dbReference>
<dbReference type="SUPFAM" id="SSF53756">
    <property type="entry name" value="UDP-Glycosyltransferase/glycogen phosphorylase"/>
    <property type="match status" value="1"/>
</dbReference>
<protein>
    <recommendedName>
        <fullName evidence="1">Spore protein YkvP/CgeB glycosyl transferase-like domain-containing protein</fullName>
    </recommendedName>
</protein>
<reference evidence="2" key="1">
    <citation type="journal article" date="2014" name="Front. Microbiol.">
        <title>High frequency of phylogenetically diverse reductive dehalogenase-homologous genes in deep subseafloor sedimentary metagenomes.</title>
        <authorList>
            <person name="Kawai M."/>
            <person name="Futagami T."/>
            <person name="Toyoda A."/>
            <person name="Takaki Y."/>
            <person name="Nishi S."/>
            <person name="Hori S."/>
            <person name="Arai W."/>
            <person name="Tsubouchi T."/>
            <person name="Morono Y."/>
            <person name="Uchiyama I."/>
            <person name="Ito T."/>
            <person name="Fujiyama A."/>
            <person name="Inagaki F."/>
            <person name="Takami H."/>
        </authorList>
    </citation>
    <scope>NUCLEOTIDE SEQUENCE</scope>
    <source>
        <strain evidence="2">Expedition CK06-06</strain>
    </source>
</reference>
<accession>X1IL01</accession>
<name>X1IL01_9ZZZZ</name>
<dbReference type="Pfam" id="PF13524">
    <property type="entry name" value="Glyco_trans_1_2"/>
    <property type="match status" value="1"/>
</dbReference>
<dbReference type="EMBL" id="BARU01023874">
    <property type="protein sequence ID" value="GAH58233.1"/>
    <property type="molecule type" value="Genomic_DNA"/>
</dbReference>
<feature type="non-terminal residue" evidence="2">
    <location>
        <position position="1"/>
    </location>
</feature>
<comment type="caution">
    <text evidence="2">The sequence shown here is derived from an EMBL/GenBank/DDBJ whole genome shotgun (WGS) entry which is preliminary data.</text>
</comment>
<proteinExistence type="predicted"/>
<gene>
    <name evidence="2" type="ORF">S03H2_38703</name>
</gene>
<sequence>LRELEGIPKPIAGYFGTLTAHNDIELLMWCARRLPDVSFVLAGQITGGDYSALGNMPNVHLLGKIPYERIPYLCASFDVCMLQWKMSDWIRSCNPLKLFEYMASGRPIVSVPIVEVVKKYSEVISVARSKEEFCQAIMWELQNDTKARSQRRIQIAAEHSWDRHVEMISQLIMDTLSVKSADIESNYLQANRLG</sequence>